<dbReference type="Proteomes" id="UP000252731">
    <property type="component" value="Unassembled WGS sequence"/>
</dbReference>
<evidence type="ECO:0000259" key="1">
    <source>
        <dbReference type="Pfam" id="PF02371"/>
    </source>
</evidence>
<feature type="non-terminal residue" evidence="2">
    <location>
        <position position="128"/>
    </location>
</feature>
<dbReference type="AlphaFoldDB" id="A0A366JUK6"/>
<evidence type="ECO:0000313" key="2">
    <source>
        <dbReference type="EMBL" id="RBP92075.1"/>
    </source>
</evidence>
<reference evidence="2 3" key="1">
    <citation type="submission" date="2018-06" db="EMBL/GenBank/DDBJ databases">
        <title>Freshwater and sediment microbial communities from various areas in North America, analyzing microbe dynamics in response to fracking.</title>
        <authorList>
            <person name="Lamendella R."/>
        </authorList>
    </citation>
    <scope>NUCLEOTIDE SEQUENCE [LARGE SCALE GENOMIC DNA]</scope>
    <source>
        <strain evidence="2 3">14_TX</strain>
    </source>
</reference>
<proteinExistence type="predicted"/>
<dbReference type="GO" id="GO:0004803">
    <property type="term" value="F:transposase activity"/>
    <property type="evidence" value="ECO:0007669"/>
    <property type="project" value="InterPro"/>
</dbReference>
<name>A0A366JUK6_CYTFI</name>
<feature type="domain" description="Transposase IS116/IS110/IS902 C-terminal" evidence="1">
    <location>
        <begin position="77"/>
        <end position="127"/>
    </location>
</feature>
<accession>A0A366JUK6</accession>
<organism evidence="2 3">
    <name type="scientific">Cytobacillus firmus</name>
    <name type="common">Bacillus firmus</name>
    <dbReference type="NCBI Taxonomy" id="1399"/>
    <lineage>
        <taxon>Bacteria</taxon>
        <taxon>Bacillati</taxon>
        <taxon>Bacillota</taxon>
        <taxon>Bacilli</taxon>
        <taxon>Bacillales</taxon>
        <taxon>Bacillaceae</taxon>
        <taxon>Cytobacillus</taxon>
    </lineage>
</organism>
<keyword evidence="3" id="KW-1185">Reference proteome</keyword>
<comment type="caution">
    <text evidence="2">The sequence shown here is derived from an EMBL/GenBank/DDBJ whole genome shotgun (WGS) entry which is preliminary data.</text>
</comment>
<evidence type="ECO:0000313" key="3">
    <source>
        <dbReference type="Proteomes" id="UP000252731"/>
    </source>
</evidence>
<gene>
    <name evidence="2" type="ORF">DFO70_1071</name>
</gene>
<dbReference type="GO" id="GO:0003677">
    <property type="term" value="F:DNA binding"/>
    <property type="evidence" value="ECO:0007669"/>
    <property type="project" value="InterPro"/>
</dbReference>
<dbReference type="InterPro" id="IPR003346">
    <property type="entry name" value="Transposase_20"/>
</dbReference>
<dbReference type="EMBL" id="QNSF01000007">
    <property type="protein sequence ID" value="RBP92075.1"/>
    <property type="molecule type" value="Genomic_DNA"/>
</dbReference>
<protein>
    <submittedName>
        <fullName evidence="2">Transposase IS116/IS110/IS902 family protein</fullName>
    </submittedName>
</protein>
<dbReference type="Pfam" id="PF02371">
    <property type="entry name" value="Transposase_20"/>
    <property type="match status" value="1"/>
</dbReference>
<sequence length="128" mass="14178">MLIHLRKSVKKSVGANKIRKLKQAASQSIGLRQGSEMAKMELKTLLAKYDLIQKEFEELDGKIDYLLDEIPGVAQMLAIKGVGRDTVAGFFAEVGDPREYTHPRQIIKLAGLSLKENTSGKHKGKTTI</sequence>
<dbReference type="GO" id="GO:0006313">
    <property type="term" value="P:DNA transposition"/>
    <property type="evidence" value="ECO:0007669"/>
    <property type="project" value="InterPro"/>
</dbReference>